<dbReference type="FunCoup" id="D8QQC4">
    <property type="interactions" value="82"/>
</dbReference>
<dbReference type="PANTHER" id="PTHR33109">
    <property type="entry name" value="EPIDERMAL PATTERNING FACTOR-LIKE PROTEIN 4"/>
    <property type="match status" value="1"/>
</dbReference>
<reference evidence="7 8" key="1">
    <citation type="journal article" date="2011" name="Science">
        <title>The Selaginella genome identifies genetic changes associated with the evolution of vascular plants.</title>
        <authorList>
            <person name="Banks J.A."/>
            <person name="Nishiyama T."/>
            <person name="Hasebe M."/>
            <person name="Bowman J.L."/>
            <person name="Gribskov M."/>
            <person name="dePamphilis C."/>
            <person name="Albert V.A."/>
            <person name="Aono N."/>
            <person name="Aoyama T."/>
            <person name="Ambrose B.A."/>
            <person name="Ashton N.W."/>
            <person name="Axtell M.J."/>
            <person name="Barker E."/>
            <person name="Barker M.S."/>
            <person name="Bennetzen J.L."/>
            <person name="Bonawitz N.D."/>
            <person name="Chapple C."/>
            <person name="Cheng C."/>
            <person name="Correa L.G."/>
            <person name="Dacre M."/>
            <person name="DeBarry J."/>
            <person name="Dreyer I."/>
            <person name="Elias M."/>
            <person name="Engstrom E.M."/>
            <person name="Estelle M."/>
            <person name="Feng L."/>
            <person name="Finet C."/>
            <person name="Floyd S.K."/>
            <person name="Frommer W.B."/>
            <person name="Fujita T."/>
            <person name="Gramzow L."/>
            <person name="Gutensohn M."/>
            <person name="Harholt J."/>
            <person name="Hattori M."/>
            <person name="Heyl A."/>
            <person name="Hirai T."/>
            <person name="Hiwatashi Y."/>
            <person name="Ishikawa M."/>
            <person name="Iwata M."/>
            <person name="Karol K.G."/>
            <person name="Koehler B."/>
            <person name="Kolukisaoglu U."/>
            <person name="Kubo M."/>
            <person name="Kurata T."/>
            <person name="Lalonde S."/>
            <person name="Li K."/>
            <person name="Li Y."/>
            <person name="Litt A."/>
            <person name="Lyons E."/>
            <person name="Manning G."/>
            <person name="Maruyama T."/>
            <person name="Michael T.P."/>
            <person name="Mikami K."/>
            <person name="Miyazaki S."/>
            <person name="Morinaga S."/>
            <person name="Murata T."/>
            <person name="Mueller-Roeber B."/>
            <person name="Nelson D.R."/>
            <person name="Obara M."/>
            <person name="Oguri Y."/>
            <person name="Olmstead R.G."/>
            <person name="Onodera N."/>
            <person name="Petersen B.L."/>
            <person name="Pils B."/>
            <person name="Prigge M."/>
            <person name="Rensing S.A."/>
            <person name="Riano-Pachon D.M."/>
            <person name="Roberts A.W."/>
            <person name="Sato Y."/>
            <person name="Scheller H.V."/>
            <person name="Schulz B."/>
            <person name="Schulz C."/>
            <person name="Shakirov E.V."/>
            <person name="Shibagaki N."/>
            <person name="Shinohara N."/>
            <person name="Shippen D.E."/>
            <person name="Soerensen I."/>
            <person name="Sotooka R."/>
            <person name="Sugimoto N."/>
            <person name="Sugita M."/>
            <person name="Sumikawa N."/>
            <person name="Tanurdzic M."/>
            <person name="Theissen G."/>
            <person name="Ulvskov P."/>
            <person name="Wakazuki S."/>
            <person name="Weng J.K."/>
            <person name="Willats W.W."/>
            <person name="Wipf D."/>
            <person name="Wolf P.G."/>
            <person name="Yang L."/>
            <person name="Zimmer A.D."/>
            <person name="Zhu Q."/>
            <person name="Mitros T."/>
            <person name="Hellsten U."/>
            <person name="Loque D."/>
            <person name="Otillar R."/>
            <person name="Salamov A."/>
            <person name="Schmutz J."/>
            <person name="Shapiro H."/>
            <person name="Lindquist E."/>
            <person name="Lucas S."/>
            <person name="Rokhsar D."/>
            <person name="Grigoriev I.V."/>
        </authorList>
    </citation>
    <scope>NUCLEOTIDE SEQUENCE [LARGE SCALE GENOMIC DNA]</scope>
</reference>
<dbReference type="KEGG" id="smo:SELMODRAFT_74905"/>
<dbReference type="HOGENOM" id="CLU_135272_2_2_1"/>
<proteinExistence type="inferred from homology"/>
<feature type="non-terminal residue" evidence="7">
    <location>
        <position position="1"/>
    </location>
</feature>
<dbReference type="Gramene" id="EFJ38432">
    <property type="protein sequence ID" value="EFJ38432"/>
    <property type="gene ID" value="SELMODRAFT_74905"/>
</dbReference>
<protein>
    <recommendedName>
        <fullName evidence="9">Epidermal patterning factor-like protein</fullName>
    </recommendedName>
</protein>
<keyword evidence="4" id="KW-0732">Signal</keyword>
<dbReference type="GO" id="GO:0005576">
    <property type="term" value="C:extracellular region"/>
    <property type="evidence" value="ECO:0007669"/>
    <property type="project" value="UniProtKB-SubCell"/>
</dbReference>
<dbReference type="InterPro" id="IPR039455">
    <property type="entry name" value="EPFL"/>
</dbReference>
<comment type="similarity">
    <text evidence="2">Belongs to the plant cysteine rich small secretory peptide family. Epidermal patterning factor subfamily.</text>
</comment>
<dbReference type="STRING" id="88036.D8QQC4"/>
<dbReference type="eggNOG" id="ENOG502SAGJ">
    <property type="taxonomic scope" value="Eukaryota"/>
</dbReference>
<evidence type="ECO:0000256" key="4">
    <source>
        <dbReference type="ARBA" id="ARBA00022729"/>
    </source>
</evidence>
<feature type="region of interest" description="Disordered" evidence="6">
    <location>
        <begin position="48"/>
        <end position="78"/>
    </location>
</feature>
<evidence type="ECO:0008006" key="9">
    <source>
        <dbReference type="Google" id="ProtNLM"/>
    </source>
</evidence>
<evidence type="ECO:0000256" key="3">
    <source>
        <dbReference type="ARBA" id="ARBA00022525"/>
    </source>
</evidence>
<dbReference type="GO" id="GO:0010052">
    <property type="term" value="P:guard cell differentiation"/>
    <property type="evidence" value="ECO:0000318"/>
    <property type="project" value="GO_Central"/>
</dbReference>
<dbReference type="Proteomes" id="UP000001514">
    <property type="component" value="Unassembled WGS sequence"/>
</dbReference>
<keyword evidence="8" id="KW-1185">Reference proteome</keyword>
<sequence length="97" mass="11104">SCTPCQAVQASQQSLAEMSSNIGSRPPSCQNKCNRCIPCQAVQVPTPIERKSPVVPRKREHRREHQHHQHHQQVSVEYSNYKPEGWRCKCGNKLFNP</sequence>
<evidence type="ECO:0000313" key="7">
    <source>
        <dbReference type="EMBL" id="EFJ38432.1"/>
    </source>
</evidence>
<keyword evidence="3" id="KW-0964">Secreted</keyword>
<evidence type="ECO:0000313" key="8">
    <source>
        <dbReference type="Proteomes" id="UP000001514"/>
    </source>
</evidence>
<evidence type="ECO:0000256" key="6">
    <source>
        <dbReference type="SAM" id="MobiDB-lite"/>
    </source>
</evidence>
<dbReference type="InParanoid" id="D8QQC4"/>
<evidence type="ECO:0000256" key="1">
    <source>
        <dbReference type="ARBA" id="ARBA00004613"/>
    </source>
</evidence>
<organism evidence="8">
    <name type="scientific">Selaginella moellendorffii</name>
    <name type="common">Spikemoss</name>
    <dbReference type="NCBI Taxonomy" id="88036"/>
    <lineage>
        <taxon>Eukaryota</taxon>
        <taxon>Viridiplantae</taxon>
        <taxon>Streptophyta</taxon>
        <taxon>Embryophyta</taxon>
        <taxon>Tracheophyta</taxon>
        <taxon>Lycopodiopsida</taxon>
        <taxon>Selaginellales</taxon>
        <taxon>Selaginellaceae</taxon>
        <taxon>Selaginella</taxon>
    </lineage>
</organism>
<dbReference type="PANTHER" id="PTHR33109:SF3">
    <property type="entry name" value="EPIDERMAL PATTERNING FACTOR-LIKE PROTEIN"/>
    <property type="match status" value="1"/>
</dbReference>
<gene>
    <name evidence="7" type="ORF">SELMODRAFT_74905</name>
</gene>
<feature type="compositionally biased region" description="Basic residues" evidence="6">
    <location>
        <begin position="56"/>
        <end position="71"/>
    </location>
</feature>
<comment type="subcellular location">
    <subcellularLocation>
        <location evidence="1">Secreted</location>
    </subcellularLocation>
</comment>
<keyword evidence="5" id="KW-1015">Disulfide bond</keyword>
<accession>D8QQC4</accession>
<evidence type="ECO:0000256" key="2">
    <source>
        <dbReference type="ARBA" id="ARBA00008127"/>
    </source>
</evidence>
<dbReference type="EMBL" id="GL377565">
    <property type="protein sequence ID" value="EFJ38432.1"/>
    <property type="molecule type" value="Genomic_DNA"/>
</dbReference>
<evidence type="ECO:0000256" key="5">
    <source>
        <dbReference type="ARBA" id="ARBA00023157"/>
    </source>
</evidence>
<dbReference type="Pfam" id="PF17181">
    <property type="entry name" value="EPF"/>
    <property type="match status" value="1"/>
</dbReference>
<name>D8QQC4_SELML</name>
<dbReference type="AlphaFoldDB" id="D8QQC4"/>